<dbReference type="Proteomes" id="UP000464657">
    <property type="component" value="Chromosome"/>
</dbReference>
<dbReference type="EMBL" id="CP019288">
    <property type="protein sequence ID" value="QHI35725.1"/>
    <property type="molecule type" value="Genomic_DNA"/>
</dbReference>
<dbReference type="InterPro" id="IPR027471">
    <property type="entry name" value="YbeD-like_sf"/>
</dbReference>
<dbReference type="KEGG" id="kan:IMCC3317_10720"/>
<reference evidence="1 2" key="1">
    <citation type="journal article" date="2013" name="Int. J. Syst. Evol. Microbiol.">
        <title>Kordia antarctica sp. nov., isolated from Antarctic seawater.</title>
        <authorList>
            <person name="Baek K."/>
            <person name="Choi A."/>
            <person name="Kang I."/>
            <person name="Lee K."/>
            <person name="Cho J.C."/>
        </authorList>
    </citation>
    <scope>NUCLEOTIDE SEQUENCE [LARGE SCALE GENOMIC DNA]</scope>
    <source>
        <strain evidence="1 2">IMCC3317</strain>
    </source>
</reference>
<name>A0A7L4ZGG1_9FLAO</name>
<dbReference type="Gene3D" id="3.30.70.260">
    <property type="match status" value="1"/>
</dbReference>
<dbReference type="RefSeq" id="WP_160128451.1">
    <property type="nucleotide sequence ID" value="NZ_CP019288.1"/>
</dbReference>
<evidence type="ECO:0000313" key="2">
    <source>
        <dbReference type="Proteomes" id="UP000464657"/>
    </source>
</evidence>
<dbReference type="AlphaFoldDB" id="A0A7L4ZGG1"/>
<dbReference type="OrthoDB" id="5616097at2"/>
<keyword evidence="2" id="KW-1185">Reference proteome</keyword>
<organism evidence="1 2">
    <name type="scientific">Kordia antarctica</name>
    <dbReference type="NCBI Taxonomy" id="1218801"/>
    <lineage>
        <taxon>Bacteria</taxon>
        <taxon>Pseudomonadati</taxon>
        <taxon>Bacteroidota</taxon>
        <taxon>Flavobacteriia</taxon>
        <taxon>Flavobacteriales</taxon>
        <taxon>Flavobacteriaceae</taxon>
        <taxon>Kordia</taxon>
    </lineage>
</organism>
<sequence length="96" mass="10776">MSSKNDPKAFFNKLKIQLEDTTEFPAIYLYKFIVPSEEEKIKQVHQIFNNIGAVIDTKKSSKGTYTSISITVNMKSADAIIQKYKEASAVEGIISL</sequence>
<evidence type="ECO:0008006" key="3">
    <source>
        <dbReference type="Google" id="ProtNLM"/>
    </source>
</evidence>
<accession>A0A7L4ZGG1</accession>
<dbReference type="SUPFAM" id="SSF117991">
    <property type="entry name" value="YbeD/HP0495-like"/>
    <property type="match status" value="1"/>
</dbReference>
<dbReference type="InterPro" id="IPR007454">
    <property type="entry name" value="UPF0250_YbeD-like"/>
</dbReference>
<gene>
    <name evidence="1" type="ORF">IMCC3317_10720</name>
</gene>
<protein>
    <recommendedName>
        <fullName evidence="3">DUF493 domain-containing protein</fullName>
    </recommendedName>
</protein>
<evidence type="ECO:0000313" key="1">
    <source>
        <dbReference type="EMBL" id="QHI35725.1"/>
    </source>
</evidence>
<dbReference type="Pfam" id="PF04359">
    <property type="entry name" value="DUF493"/>
    <property type="match status" value="1"/>
</dbReference>
<proteinExistence type="predicted"/>